<dbReference type="InterPro" id="IPR017441">
    <property type="entry name" value="Protein_kinase_ATP_BS"/>
</dbReference>
<feature type="binding site" evidence="11">
    <location>
        <position position="403"/>
    </location>
    <ligand>
        <name>ATP</name>
        <dbReference type="ChEBI" id="CHEBI:30616"/>
    </ligand>
</feature>
<keyword evidence="4 11" id="KW-0547">Nucleotide-binding</keyword>
<dbReference type="OrthoDB" id="283111at2759"/>
<dbReference type="PROSITE" id="PS50011">
    <property type="entry name" value="PROTEIN_KINASE_DOM"/>
    <property type="match status" value="1"/>
</dbReference>
<feature type="compositionally biased region" description="Polar residues" evidence="12">
    <location>
        <begin position="42"/>
        <end position="53"/>
    </location>
</feature>
<evidence type="ECO:0000256" key="12">
    <source>
        <dbReference type="SAM" id="MobiDB-lite"/>
    </source>
</evidence>
<dbReference type="InterPro" id="IPR051175">
    <property type="entry name" value="CLK_kinases"/>
</dbReference>
<keyword evidence="5 14" id="KW-0418">Kinase</keyword>
<protein>
    <recommendedName>
        <fullName evidence="1">dual-specificity kinase</fullName>
        <ecNumber evidence="1">2.7.12.1</ecNumber>
    </recommendedName>
</protein>
<evidence type="ECO:0000259" key="13">
    <source>
        <dbReference type="PROSITE" id="PS50011"/>
    </source>
</evidence>
<feature type="region of interest" description="Disordered" evidence="12">
    <location>
        <begin position="20"/>
        <end position="134"/>
    </location>
</feature>
<dbReference type="KEGG" id="pchm:VFPPC_13610"/>
<dbReference type="GO" id="GO:0005524">
    <property type="term" value="F:ATP binding"/>
    <property type="evidence" value="ECO:0007669"/>
    <property type="project" value="UniProtKB-UniRule"/>
</dbReference>
<evidence type="ECO:0000256" key="1">
    <source>
        <dbReference type="ARBA" id="ARBA00013203"/>
    </source>
</evidence>
<dbReference type="GO" id="GO:0043484">
    <property type="term" value="P:regulation of RNA splicing"/>
    <property type="evidence" value="ECO:0007669"/>
    <property type="project" value="TreeGrafter"/>
</dbReference>
<evidence type="ECO:0000256" key="4">
    <source>
        <dbReference type="ARBA" id="ARBA00022741"/>
    </source>
</evidence>
<organism evidence="14 15">
    <name type="scientific">Pochonia chlamydosporia 170</name>
    <dbReference type="NCBI Taxonomy" id="1380566"/>
    <lineage>
        <taxon>Eukaryota</taxon>
        <taxon>Fungi</taxon>
        <taxon>Dikarya</taxon>
        <taxon>Ascomycota</taxon>
        <taxon>Pezizomycotina</taxon>
        <taxon>Sordariomycetes</taxon>
        <taxon>Hypocreomycetidae</taxon>
        <taxon>Hypocreales</taxon>
        <taxon>Clavicipitaceae</taxon>
        <taxon>Pochonia</taxon>
    </lineage>
</organism>
<dbReference type="GO" id="GO:0004712">
    <property type="term" value="F:protein serine/threonine/tyrosine kinase activity"/>
    <property type="evidence" value="ECO:0007669"/>
    <property type="project" value="UniProtKB-EC"/>
</dbReference>
<feature type="domain" description="Protein kinase" evidence="13">
    <location>
        <begin position="374"/>
        <end position="713"/>
    </location>
</feature>
<evidence type="ECO:0000313" key="15">
    <source>
        <dbReference type="Proteomes" id="UP000078397"/>
    </source>
</evidence>
<evidence type="ECO:0000313" key="14">
    <source>
        <dbReference type="EMBL" id="OAQ68064.2"/>
    </source>
</evidence>
<feature type="compositionally biased region" description="Low complexity" evidence="12">
    <location>
        <begin position="54"/>
        <end position="68"/>
    </location>
</feature>
<gene>
    <name evidence="14" type="ORF">VFPPC_13610</name>
</gene>
<dbReference type="InterPro" id="IPR008271">
    <property type="entry name" value="Ser/Thr_kinase_AS"/>
</dbReference>
<dbReference type="STRING" id="1380566.A0A179FR35"/>
<dbReference type="GeneID" id="28855379"/>
<evidence type="ECO:0000256" key="9">
    <source>
        <dbReference type="ARBA" id="ARBA00049308"/>
    </source>
</evidence>
<evidence type="ECO:0000256" key="5">
    <source>
        <dbReference type="ARBA" id="ARBA00022777"/>
    </source>
</evidence>
<dbReference type="Gene3D" id="3.30.200.20">
    <property type="entry name" value="Phosphorylase Kinase, domain 1"/>
    <property type="match status" value="1"/>
</dbReference>
<evidence type="ECO:0000256" key="7">
    <source>
        <dbReference type="ARBA" id="ARBA00037966"/>
    </source>
</evidence>
<dbReference type="Gene3D" id="1.10.510.10">
    <property type="entry name" value="Transferase(Phosphotransferase) domain 1"/>
    <property type="match status" value="1"/>
</dbReference>
<keyword evidence="3" id="KW-0808">Transferase</keyword>
<dbReference type="PANTHER" id="PTHR45646:SF11">
    <property type="entry name" value="SERINE_THREONINE-PROTEIN KINASE DOA"/>
    <property type="match status" value="1"/>
</dbReference>
<dbReference type="SMART" id="SM00220">
    <property type="entry name" value="S_TKc"/>
    <property type="match status" value="1"/>
</dbReference>
<dbReference type="Pfam" id="PF00069">
    <property type="entry name" value="Pkinase"/>
    <property type="match status" value="1"/>
</dbReference>
<evidence type="ECO:0000256" key="8">
    <source>
        <dbReference type="ARBA" id="ARBA00049003"/>
    </source>
</evidence>
<dbReference type="SUPFAM" id="SSF56112">
    <property type="entry name" value="Protein kinase-like (PK-like)"/>
    <property type="match status" value="1"/>
</dbReference>
<dbReference type="FunFam" id="1.10.510.10:FF:000612">
    <property type="entry name" value="Serine/threonine-protein kinase AFC2"/>
    <property type="match status" value="1"/>
</dbReference>
<accession>A0A179FR35</accession>
<feature type="compositionally biased region" description="Polar residues" evidence="12">
    <location>
        <begin position="197"/>
        <end position="210"/>
    </location>
</feature>
<dbReference type="GO" id="GO:0004674">
    <property type="term" value="F:protein serine/threonine kinase activity"/>
    <property type="evidence" value="ECO:0007669"/>
    <property type="project" value="UniProtKB-KW"/>
</dbReference>
<dbReference type="RefSeq" id="XP_022284465.1">
    <property type="nucleotide sequence ID" value="XM_022428884.1"/>
</dbReference>
<evidence type="ECO:0000256" key="6">
    <source>
        <dbReference type="ARBA" id="ARBA00022840"/>
    </source>
</evidence>
<feature type="compositionally biased region" description="Polar residues" evidence="12">
    <location>
        <begin position="251"/>
        <end position="291"/>
    </location>
</feature>
<comment type="similarity">
    <text evidence="7">Belongs to the protein kinase superfamily. CMGC Ser/Thr protein kinase family. Lammer subfamily.</text>
</comment>
<dbReference type="PROSITE" id="PS00108">
    <property type="entry name" value="PROTEIN_KINASE_ST"/>
    <property type="match status" value="1"/>
</dbReference>
<comment type="caution">
    <text evidence="14">The sequence shown here is derived from an EMBL/GenBank/DDBJ whole genome shotgun (WGS) entry which is preliminary data.</text>
</comment>
<keyword evidence="15" id="KW-1185">Reference proteome</keyword>
<reference evidence="14 15" key="1">
    <citation type="journal article" date="2016" name="PLoS Pathog.">
        <title>Biosynthesis of antibiotic leucinostatins in bio-control fungus Purpureocillium lilacinum and their inhibition on phytophthora revealed by genome mining.</title>
        <authorList>
            <person name="Wang G."/>
            <person name="Liu Z."/>
            <person name="Lin R."/>
            <person name="Li E."/>
            <person name="Mao Z."/>
            <person name="Ling J."/>
            <person name="Yang Y."/>
            <person name="Yin W.B."/>
            <person name="Xie B."/>
        </authorList>
    </citation>
    <scope>NUCLEOTIDE SEQUENCE [LARGE SCALE GENOMIC DNA]</scope>
    <source>
        <strain evidence="14">170</strain>
    </source>
</reference>
<comment type="catalytic activity">
    <reaction evidence="9">
        <text>L-threonyl-[protein] + ATP = O-phospho-L-threonyl-[protein] + ADP + H(+)</text>
        <dbReference type="Rhea" id="RHEA:46608"/>
        <dbReference type="Rhea" id="RHEA-COMP:11060"/>
        <dbReference type="Rhea" id="RHEA-COMP:11605"/>
        <dbReference type="ChEBI" id="CHEBI:15378"/>
        <dbReference type="ChEBI" id="CHEBI:30013"/>
        <dbReference type="ChEBI" id="CHEBI:30616"/>
        <dbReference type="ChEBI" id="CHEBI:61977"/>
        <dbReference type="ChEBI" id="CHEBI:456216"/>
        <dbReference type="EC" id="2.7.12.1"/>
    </reaction>
</comment>
<dbReference type="GO" id="GO:0005634">
    <property type="term" value="C:nucleus"/>
    <property type="evidence" value="ECO:0007669"/>
    <property type="project" value="TreeGrafter"/>
</dbReference>
<sequence>MSTPTTAVATLPHYHLAHQTHYQGHHPTHHSAHHHPSASSSNYRSTAANSLLYASNAPVPTSSSSSNTARHLPFDQPGSHDAGYHSSDVVTQNHHHQPQSPPPPAPPPHGHYLHRYDHLKPSTPTTPRHHIDHNYSSTIAGTSATAAAAGPAIHNHDHDAPTRKRRRSREPDWNNFYRNGLPKEIIVIDDTPEPEPANTSRKLTAPNTNGDDAAAAAAAAGSYKPAANTRQPVKRRRRDAPPSGYHVQYVGSRTNTPLQHATPIGSTLSSDRTNSFLNTTAPTSLSSNSQYDEAPLPLKRKRTTRQQAANEAKRRDVDGLGGGFLTYKPPPLPPKKVSDVHVKVVHDHYSKNVKVDDDDGHYIVVPDAELTDKYQITRLLGQGTFGKVVQARDKRRNQSVAVKIIRSVQKYRDASRIELRVLATLKANDASNRYRCIHLTDCFDYRGHICIVMDLLGQSVFDFLKGNSFVPFPNSHIQNFARQLFTSVAFLHDLNLIHTDLKPENILLCEDLYQTFTYNRKIPSSSTTINRQSSQRRVLLNTEIRLIDFGSATFHDEYHSSIVSTRHYRAPEIILGLGWSYPCDIWSIGCILVEFFTGDALFQTHDNLEHLAMMEAVVGSRIDSHLVQSVNKMSTRSGGNPASKYFKRLKLDYPTPDTTRGSRRFVKAMKHLHDIIPSNNQFFKHFLDLLQKIFVYDPSKRITAKDALKHPWFGEIAQPDDGTEAAKIGLERKRQEQEKARSRQHYVP</sequence>
<dbReference type="InterPro" id="IPR011009">
    <property type="entry name" value="Kinase-like_dom_sf"/>
</dbReference>
<feature type="compositionally biased region" description="Basic residues" evidence="12">
    <location>
        <begin position="20"/>
        <end position="36"/>
    </location>
</feature>
<feature type="region of interest" description="Disordered" evidence="12">
    <location>
        <begin position="190"/>
        <end position="332"/>
    </location>
</feature>
<proteinExistence type="inferred from homology"/>
<evidence type="ECO:0000256" key="2">
    <source>
        <dbReference type="ARBA" id="ARBA00022527"/>
    </source>
</evidence>
<name>A0A179FR35_METCM</name>
<feature type="compositionally biased region" description="Pro residues" evidence="12">
    <location>
        <begin position="99"/>
        <end position="109"/>
    </location>
</feature>
<keyword evidence="6 11" id="KW-0067">ATP-binding</keyword>
<dbReference type="AlphaFoldDB" id="A0A179FR35"/>
<evidence type="ECO:0000256" key="10">
    <source>
        <dbReference type="ARBA" id="ARBA00051680"/>
    </source>
</evidence>
<dbReference type="EMBL" id="LSBJ02000003">
    <property type="protein sequence ID" value="OAQ68064.2"/>
    <property type="molecule type" value="Genomic_DNA"/>
</dbReference>
<dbReference type="Proteomes" id="UP000078397">
    <property type="component" value="Unassembled WGS sequence"/>
</dbReference>
<comment type="catalytic activity">
    <reaction evidence="8">
        <text>L-seryl-[protein] + ATP = O-phospho-L-seryl-[protein] + ADP + H(+)</text>
        <dbReference type="Rhea" id="RHEA:17989"/>
        <dbReference type="Rhea" id="RHEA-COMP:9863"/>
        <dbReference type="Rhea" id="RHEA-COMP:11604"/>
        <dbReference type="ChEBI" id="CHEBI:15378"/>
        <dbReference type="ChEBI" id="CHEBI:29999"/>
        <dbReference type="ChEBI" id="CHEBI:30616"/>
        <dbReference type="ChEBI" id="CHEBI:83421"/>
        <dbReference type="ChEBI" id="CHEBI:456216"/>
        <dbReference type="EC" id="2.7.12.1"/>
    </reaction>
</comment>
<dbReference type="PANTHER" id="PTHR45646">
    <property type="entry name" value="SERINE/THREONINE-PROTEIN KINASE DOA-RELATED"/>
    <property type="match status" value="1"/>
</dbReference>
<dbReference type="EC" id="2.7.12.1" evidence="1"/>
<comment type="catalytic activity">
    <reaction evidence="10">
        <text>L-tyrosyl-[protein] + ATP = O-phospho-L-tyrosyl-[protein] + ADP + H(+)</text>
        <dbReference type="Rhea" id="RHEA:10596"/>
        <dbReference type="Rhea" id="RHEA-COMP:10136"/>
        <dbReference type="Rhea" id="RHEA-COMP:20101"/>
        <dbReference type="ChEBI" id="CHEBI:15378"/>
        <dbReference type="ChEBI" id="CHEBI:30616"/>
        <dbReference type="ChEBI" id="CHEBI:46858"/>
        <dbReference type="ChEBI" id="CHEBI:61978"/>
        <dbReference type="ChEBI" id="CHEBI:456216"/>
        <dbReference type="EC" id="2.7.12.1"/>
    </reaction>
</comment>
<evidence type="ECO:0000256" key="11">
    <source>
        <dbReference type="PROSITE-ProRule" id="PRU10141"/>
    </source>
</evidence>
<dbReference type="InterPro" id="IPR000719">
    <property type="entry name" value="Prot_kinase_dom"/>
</dbReference>
<evidence type="ECO:0000256" key="3">
    <source>
        <dbReference type="ARBA" id="ARBA00022679"/>
    </source>
</evidence>
<dbReference type="PROSITE" id="PS00107">
    <property type="entry name" value="PROTEIN_KINASE_ATP"/>
    <property type="match status" value="1"/>
</dbReference>
<dbReference type="CDD" id="cd14134">
    <property type="entry name" value="PKc_CLK"/>
    <property type="match status" value="1"/>
</dbReference>
<keyword evidence="2" id="KW-0723">Serine/threonine-protein kinase</keyword>
<feature type="region of interest" description="Disordered" evidence="12">
    <location>
        <begin position="147"/>
        <end position="176"/>
    </location>
</feature>